<dbReference type="GO" id="GO:0009379">
    <property type="term" value="C:Holliday junction helicase complex"/>
    <property type="evidence" value="ECO:0007669"/>
    <property type="project" value="InterPro"/>
</dbReference>
<dbReference type="GO" id="GO:0009378">
    <property type="term" value="F:four-way junction helicase activity"/>
    <property type="evidence" value="ECO:0007669"/>
    <property type="project" value="InterPro"/>
</dbReference>
<dbReference type="GO" id="GO:0006281">
    <property type="term" value="P:DNA repair"/>
    <property type="evidence" value="ECO:0007669"/>
    <property type="project" value="UniProtKB-UniRule"/>
</dbReference>
<keyword evidence="10" id="KW-1185">Reference proteome</keyword>
<keyword evidence="9" id="KW-0547">Nucleotide-binding</keyword>
<comment type="domain">
    <text evidence="6">Has three domains with a flexible linker between the domains II and III and assumes an 'L' shape. Domain III is highly mobile and contacts RuvB.</text>
</comment>
<reference evidence="9 10" key="1">
    <citation type="submission" date="2014-08" db="EMBL/GenBank/DDBJ databases">
        <title>Complete genome sequence of Corynebacterium deserti GIMN1.010 (=DSM 45689), isolated from desert sand in western China.</title>
        <authorList>
            <person name="Ruckert C."/>
            <person name="Albersmeier A."/>
            <person name="Kalinowski J."/>
        </authorList>
    </citation>
    <scope>NUCLEOTIDE SEQUENCE [LARGE SCALE GENOMIC DNA]</scope>
    <source>
        <strain evidence="9 10">GIMN1.010</strain>
    </source>
</reference>
<dbReference type="GO" id="GO:0006310">
    <property type="term" value="P:DNA recombination"/>
    <property type="evidence" value="ECO:0007669"/>
    <property type="project" value="UniProtKB-UniRule"/>
</dbReference>
<evidence type="ECO:0000313" key="9">
    <source>
        <dbReference type="EMBL" id="ALC06065.1"/>
    </source>
</evidence>
<dbReference type="EMBL" id="CP009220">
    <property type="protein sequence ID" value="ALC06065.1"/>
    <property type="molecule type" value="Genomic_DNA"/>
</dbReference>
<evidence type="ECO:0000259" key="7">
    <source>
        <dbReference type="Pfam" id="PF01330"/>
    </source>
</evidence>
<dbReference type="InterPro" id="IPR013849">
    <property type="entry name" value="DNA_helicase_Holl-junc_RuvA_I"/>
</dbReference>
<keyword evidence="3 6" id="KW-0238">DNA-binding</keyword>
<dbReference type="Gene3D" id="1.10.150.20">
    <property type="entry name" value="5' to 3' exonuclease, C-terminal subdomain"/>
    <property type="match status" value="1"/>
</dbReference>
<dbReference type="PATRIC" id="fig|931089.4.peg.1675"/>
<dbReference type="Pfam" id="PF01330">
    <property type="entry name" value="RuvA_N"/>
    <property type="match status" value="1"/>
</dbReference>
<feature type="domain" description="DNA helicase Holliday junction RuvA type" evidence="7">
    <location>
        <begin position="1"/>
        <end position="61"/>
    </location>
</feature>
<evidence type="ECO:0000313" key="10">
    <source>
        <dbReference type="Proteomes" id="UP000068067"/>
    </source>
</evidence>
<organism evidence="9 10">
    <name type="scientific">Corynebacterium deserti GIMN1.010</name>
    <dbReference type="NCBI Taxonomy" id="931089"/>
    <lineage>
        <taxon>Bacteria</taxon>
        <taxon>Bacillati</taxon>
        <taxon>Actinomycetota</taxon>
        <taxon>Actinomycetes</taxon>
        <taxon>Mycobacteriales</taxon>
        <taxon>Corynebacteriaceae</taxon>
        <taxon>Corynebacterium</taxon>
    </lineage>
</organism>
<evidence type="ECO:0000256" key="6">
    <source>
        <dbReference type="HAMAP-Rule" id="MF_00031"/>
    </source>
</evidence>
<dbReference type="InterPro" id="IPR010994">
    <property type="entry name" value="RuvA_2-like"/>
</dbReference>
<dbReference type="CDD" id="cd14332">
    <property type="entry name" value="UBA_RuvA_C"/>
    <property type="match status" value="1"/>
</dbReference>
<dbReference type="InterPro" id="IPR036267">
    <property type="entry name" value="RuvA_C_sf"/>
</dbReference>
<dbReference type="InterPro" id="IPR012340">
    <property type="entry name" value="NA-bd_OB-fold"/>
</dbReference>
<dbReference type="AlphaFoldDB" id="A0A0M4CGG6"/>
<feature type="region of interest" description="Domain III" evidence="6">
    <location>
        <begin position="155"/>
        <end position="207"/>
    </location>
</feature>
<keyword evidence="9" id="KW-0067">ATP-binding</keyword>
<keyword evidence="2 6" id="KW-0227">DNA damage</keyword>
<dbReference type="Pfam" id="PF07499">
    <property type="entry name" value="RuvA_C"/>
    <property type="match status" value="1"/>
</dbReference>
<dbReference type="GO" id="GO:0048476">
    <property type="term" value="C:Holliday junction resolvase complex"/>
    <property type="evidence" value="ECO:0007669"/>
    <property type="project" value="UniProtKB-UniRule"/>
</dbReference>
<accession>A0A0M4CGG6</accession>
<dbReference type="InterPro" id="IPR011114">
    <property type="entry name" value="RuvA_C"/>
</dbReference>
<keyword evidence="5 6" id="KW-0234">DNA repair</keyword>
<dbReference type="InterPro" id="IPR000085">
    <property type="entry name" value="RuvA"/>
</dbReference>
<comment type="subcellular location">
    <subcellularLocation>
        <location evidence="6">Cytoplasm</location>
    </subcellularLocation>
</comment>
<evidence type="ECO:0000256" key="1">
    <source>
        <dbReference type="ARBA" id="ARBA00022490"/>
    </source>
</evidence>
<keyword evidence="9" id="KW-0378">Hydrolase</keyword>
<comment type="caution">
    <text evidence="6">Lacks conserved residue(s) required for the propagation of feature annotation.</text>
</comment>
<keyword evidence="4 6" id="KW-0233">DNA recombination</keyword>
<dbReference type="SUPFAM" id="SSF47781">
    <property type="entry name" value="RuvA domain 2-like"/>
    <property type="match status" value="1"/>
</dbReference>
<dbReference type="Pfam" id="PF14520">
    <property type="entry name" value="HHH_5"/>
    <property type="match status" value="1"/>
</dbReference>
<dbReference type="SUPFAM" id="SSF50249">
    <property type="entry name" value="Nucleic acid-binding proteins"/>
    <property type="match status" value="1"/>
</dbReference>
<dbReference type="Gene3D" id="2.40.50.140">
    <property type="entry name" value="Nucleic acid-binding proteins"/>
    <property type="match status" value="1"/>
</dbReference>
<dbReference type="Gene3D" id="1.10.8.10">
    <property type="entry name" value="DNA helicase RuvA subunit, C-terminal domain"/>
    <property type="match status" value="1"/>
</dbReference>
<comment type="subunit">
    <text evidence="6">Homotetramer. Forms an RuvA(8)-RuvB(12)-Holliday junction (HJ) complex. HJ DNA is sandwiched between 2 RuvA tetramers; dsDNA enters through RuvA and exits via RuvB. An RuvB hexamer assembles on each DNA strand where it exits the tetramer. Each RuvB hexamer is contacted by two RuvA subunits (via domain III) on 2 adjacent RuvB subunits; this complex drives branch migration. In the full resolvosome a probable DNA-RuvA(4)-RuvB(12)-RuvC(2) complex forms which resolves the HJ.</text>
</comment>
<dbReference type="STRING" id="931089.CDES_08300"/>
<comment type="similarity">
    <text evidence="6">Belongs to the RuvA family.</text>
</comment>
<sequence>MIASLRGTVINIGLSSAVIECHGVGYEVITTPNTLSRLVRGEEALLLTTMVVREDAMKLYGFIDNESREMFAVLQTVSGLGPRLALACESVLSPLEIAQAISGGDSKTLQRVPGVGKRMADRLIVELKDKVAAFSAGVVEDSTGQGVISAGNDVASAVVVEQVSQALVGLGFSEKQSDDAVTFVLAADPTLDTSGALRAALAKLSGK</sequence>
<dbReference type="SUPFAM" id="SSF46929">
    <property type="entry name" value="DNA helicase RuvA subunit, C-terminal domain"/>
    <property type="match status" value="1"/>
</dbReference>
<evidence type="ECO:0000256" key="5">
    <source>
        <dbReference type="ARBA" id="ARBA00023204"/>
    </source>
</evidence>
<dbReference type="GO" id="GO:0016787">
    <property type="term" value="F:hydrolase activity"/>
    <property type="evidence" value="ECO:0007669"/>
    <property type="project" value="UniProtKB-KW"/>
</dbReference>
<dbReference type="HAMAP" id="MF_00031">
    <property type="entry name" value="DNA_HJ_migration_RuvA"/>
    <property type="match status" value="1"/>
</dbReference>
<feature type="domain" description="Holliday junction DNA helicase RuvA C-terminal" evidence="8">
    <location>
        <begin position="159"/>
        <end position="205"/>
    </location>
</feature>
<evidence type="ECO:0000256" key="4">
    <source>
        <dbReference type="ARBA" id="ARBA00023172"/>
    </source>
</evidence>
<dbReference type="NCBIfam" id="TIGR00084">
    <property type="entry name" value="ruvA"/>
    <property type="match status" value="1"/>
</dbReference>
<proteinExistence type="inferred from homology"/>
<dbReference type="Proteomes" id="UP000068067">
    <property type="component" value="Chromosome"/>
</dbReference>
<evidence type="ECO:0000256" key="2">
    <source>
        <dbReference type="ARBA" id="ARBA00022763"/>
    </source>
</evidence>
<dbReference type="OrthoDB" id="5293449at2"/>
<dbReference type="GO" id="GO:0000400">
    <property type="term" value="F:four-way junction DNA binding"/>
    <property type="evidence" value="ECO:0007669"/>
    <property type="project" value="UniProtKB-UniRule"/>
</dbReference>
<dbReference type="KEGG" id="cdx:CDES_08300"/>
<evidence type="ECO:0000256" key="3">
    <source>
        <dbReference type="ARBA" id="ARBA00023125"/>
    </source>
</evidence>
<keyword evidence="9" id="KW-0347">Helicase</keyword>
<gene>
    <name evidence="6 9" type="primary">ruvA</name>
    <name evidence="9" type="ORF">CDES_08300</name>
</gene>
<name>A0A0M4CGG6_9CORY</name>
<protein>
    <recommendedName>
        <fullName evidence="6">Holliday junction branch migration complex subunit RuvA</fullName>
    </recommendedName>
</protein>
<dbReference type="GO" id="GO:0005524">
    <property type="term" value="F:ATP binding"/>
    <property type="evidence" value="ECO:0007669"/>
    <property type="project" value="InterPro"/>
</dbReference>
<comment type="function">
    <text evidence="6">The RuvA-RuvB-RuvC complex processes Holliday junction (HJ) DNA during genetic recombination and DNA repair, while the RuvA-RuvB complex plays an important role in the rescue of blocked DNA replication forks via replication fork reversal (RFR). RuvA specifically binds to HJ cruciform DNA, conferring on it an open structure. The RuvB hexamer acts as an ATP-dependent pump, pulling dsDNA into and through the RuvAB complex. HJ branch migration allows RuvC to scan DNA until it finds its consensus sequence, where it cleaves and resolves the cruciform DNA.</text>
</comment>
<dbReference type="RefSeq" id="WP_053545059.1">
    <property type="nucleotide sequence ID" value="NZ_CP009220.1"/>
</dbReference>
<dbReference type="GO" id="GO:0005737">
    <property type="term" value="C:cytoplasm"/>
    <property type="evidence" value="ECO:0007669"/>
    <property type="project" value="UniProtKB-SubCell"/>
</dbReference>
<keyword evidence="1 6" id="KW-0963">Cytoplasm</keyword>
<evidence type="ECO:0000259" key="8">
    <source>
        <dbReference type="Pfam" id="PF07499"/>
    </source>
</evidence>